<evidence type="ECO:0000256" key="3">
    <source>
        <dbReference type="ARBA" id="ARBA00022692"/>
    </source>
</evidence>
<protein>
    <submittedName>
        <fullName evidence="11">Thiol:disulfide interchange protein DsbD</fullName>
    </submittedName>
</protein>
<evidence type="ECO:0000256" key="2">
    <source>
        <dbReference type="ARBA" id="ARBA00022475"/>
    </source>
</evidence>
<keyword evidence="9" id="KW-0732">Signal</keyword>
<dbReference type="EMBL" id="BMGH01000001">
    <property type="protein sequence ID" value="GGC95874.1"/>
    <property type="molecule type" value="Genomic_DNA"/>
</dbReference>
<dbReference type="InterPro" id="IPR035671">
    <property type="entry name" value="DsbD_gamma"/>
</dbReference>
<keyword evidence="2" id="KW-1003">Cell membrane</keyword>
<dbReference type="GO" id="GO:0045454">
    <property type="term" value="P:cell redox homeostasis"/>
    <property type="evidence" value="ECO:0007669"/>
    <property type="project" value="TreeGrafter"/>
</dbReference>
<dbReference type="Pfam" id="PF02683">
    <property type="entry name" value="DsbD_TM"/>
    <property type="match status" value="1"/>
</dbReference>
<evidence type="ECO:0000256" key="9">
    <source>
        <dbReference type="SAM" id="SignalP"/>
    </source>
</evidence>
<dbReference type="SUPFAM" id="SSF52833">
    <property type="entry name" value="Thioredoxin-like"/>
    <property type="match status" value="1"/>
</dbReference>
<accession>A0A8J2V5N6</accession>
<evidence type="ECO:0000256" key="4">
    <source>
        <dbReference type="ARBA" id="ARBA00022748"/>
    </source>
</evidence>
<dbReference type="Proteomes" id="UP000613582">
    <property type="component" value="Unassembled WGS sequence"/>
</dbReference>
<keyword evidence="6 8" id="KW-0472">Membrane</keyword>
<dbReference type="PROSITE" id="PS51352">
    <property type="entry name" value="THIOREDOXIN_2"/>
    <property type="match status" value="1"/>
</dbReference>
<comment type="subcellular location">
    <subcellularLocation>
        <location evidence="1">Cell membrane</location>
        <topology evidence="1">Multi-pass membrane protein</topology>
    </subcellularLocation>
</comment>
<dbReference type="PANTHER" id="PTHR32234">
    <property type="entry name" value="THIOL:DISULFIDE INTERCHANGE PROTEIN DSBD"/>
    <property type="match status" value="1"/>
</dbReference>
<dbReference type="Gene3D" id="3.40.30.10">
    <property type="entry name" value="Glutaredoxin"/>
    <property type="match status" value="1"/>
</dbReference>
<keyword evidence="7" id="KW-0676">Redox-active center</keyword>
<feature type="transmembrane region" description="Helical" evidence="8">
    <location>
        <begin position="436"/>
        <end position="458"/>
    </location>
</feature>
<reference evidence="11" key="1">
    <citation type="journal article" date="2014" name="Int. J. Syst. Evol. Microbiol.">
        <title>Complete genome sequence of Corynebacterium casei LMG S-19264T (=DSM 44701T), isolated from a smear-ripened cheese.</title>
        <authorList>
            <consortium name="US DOE Joint Genome Institute (JGI-PGF)"/>
            <person name="Walter F."/>
            <person name="Albersmeier A."/>
            <person name="Kalinowski J."/>
            <person name="Ruckert C."/>
        </authorList>
    </citation>
    <scope>NUCLEOTIDE SEQUENCE</scope>
    <source>
        <strain evidence="11">CGMCC 1.12921</strain>
    </source>
</reference>
<name>A0A8J2V5N6_9PROT</name>
<evidence type="ECO:0000256" key="8">
    <source>
        <dbReference type="SAM" id="Phobius"/>
    </source>
</evidence>
<keyword evidence="5 8" id="KW-1133">Transmembrane helix</keyword>
<dbReference type="InterPro" id="IPR017937">
    <property type="entry name" value="Thioredoxin_CS"/>
</dbReference>
<feature type="transmembrane region" description="Helical" evidence="8">
    <location>
        <begin position="470"/>
        <end position="494"/>
    </location>
</feature>
<evidence type="ECO:0000313" key="11">
    <source>
        <dbReference type="EMBL" id="GGC95874.1"/>
    </source>
</evidence>
<dbReference type="GO" id="GO:0005886">
    <property type="term" value="C:plasma membrane"/>
    <property type="evidence" value="ECO:0007669"/>
    <property type="project" value="UniProtKB-SubCell"/>
</dbReference>
<evidence type="ECO:0000256" key="1">
    <source>
        <dbReference type="ARBA" id="ARBA00004651"/>
    </source>
</evidence>
<evidence type="ECO:0000256" key="6">
    <source>
        <dbReference type="ARBA" id="ARBA00023136"/>
    </source>
</evidence>
<dbReference type="PROSITE" id="PS00194">
    <property type="entry name" value="THIOREDOXIN_1"/>
    <property type="match status" value="1"/>
</dbReference>
<keyword evidence="12" id="KW-1185">Reference proteome</keyword>
<dbReference type="GO" id="GO:0015035">
    <property type="term" value="F:protein-disulfide reductase activity"/>
    <property type="evidence" value="ECO:0007669"/>
    <property type="project" value="TreeGrafter"/>
</dbReference>
<keyword evidence="4" id="KW-0201">Cytochrome c-type biogenesis</keyword>
<feature type="transmembrane region" description="Helical" evidence="8">
    <location>
        <begin position="358"/>
        <end position="377"/>
    </location>
</feature>
<gene>
    <name evidence="11" type="ORF">GCM10011342_00830</name>
</gene>
<dbReference type="PANTHER" id="PTHR32234:SF3">
    <property type="entry name" value="SUPPRESSION OF COPPER SENSITIVITY PROTEIN"/>
    <property type="match status" value="1"/>
</dbReference>
<reference evidence="11" key="2">
    <citation type="submission" date="2020-09" db="EMBL/GenBank/DDBJ databases">
        <authorList>
            <person name="Sun Q."/>
            <person name="Zhou Y."/>
        </authorList>
    </citation>
    <scope>NUCLEOTIDE SEQUENCE</scope>
    <source>
        <strain evidence="11">CGMCC 1.12921</strain>
    </source>
</reference>
<keyword evidence="3 8" id="KW-0812">Transmembrane</keyword>
<dbReference type="CDD" id="cd02953">
    <property type="entry name" value="DsbDgamma"/>
    <property type="match status" value="1"/>
</dbReference>
<comment type="caution">
    <text evidence="11">The sequence shown here is derived from an EMBL/GenBank/DDBJ whole genome shotgun (WGS) entry which is preliminary data.</text>
</comment>
<dbReference type="InterPro" id="IPR003834">
    <property type="entry name" value="Cyt_c_assmbl_TM_dom"/>
</dbReference>
<organism evidence="11 12">
    <name type="scientific">Aquisalinus flavus</name>
    <dbReference type="NCBI Taxonomy" id="1526572"/>
    <lineage>
        <taxon>Bacteria</taxon>
        <taxon>Pseudomonadati</taxon>
        <taxon>Pseudomonadota</taxon>
        <taxon>Alphaproteobacteria</taxon>
        <taxon>Parvularculales</taxon>
        <taxon>Parvularculaceae</taxon>
        <taxon>Aquisalinus</taxon>
    </lineage>
</organism>
<dbReference type="GO" id="GO:0017004">
    <property type="term" value="P:cytochrome complex assembly"/>
    <property type="evidence" value="ECO:0007669"/>
    <property type="project" value="UniProtKB-KW"/>
</dbReference>
<feature type="transmembrane region" description="Helical" evidence="8">
    <location>
        <begin position="514"/>
        <end position="532"/>
    </location>
</feature>
<evidence type="ECO:0000256" key="7">
    <source>
        <dbReference type="ARBA" id="ARBA00023284"/>
    </source>
</evidence>
<feature type="signal peptide" evidence="9">
    <location>
        <begin position="1"/>
        <end position="22"/>
    </location>
</feature>
<evidence type="ECO:0000256" key="5">
    <source>
        <dbReference type="ARBA" id="ARBA00022989"/>
    </source>
</evidence>
<feature type="chain" id="PRO_5035291385" evidence="9">
    <location>
        <begin position="23"/>
        <end position="723"/>
    </location>
</feature>
<feature type="transmembrane region" description="Helical" evidence="8">
    <location>
        <begin position="311"/>
        <end position="337"/>
    </location>
</feature>
<dbReference type="AlphaFoldDB" id="A0A8J2V5N6"/>
<feature type="transmembrane region" description="Helical" evidence="8">
    <location>
        <begin position="538"/>
        <end position="557"/>
    </location>
</feature>
<dbReference type="InterPro" id="IPR028250">
    <property type="entry name" value="DsbDN"/>
</dbReference>
<proteinExistence type="predicted"/>
<feature type="transmembrane region" description="Helical" evidence="8">
    <location>
        <begin position="397"/>
        <end position="415"/>
    </location>
</feature>
<dbReference type="Pfam" id="PF11412">
    <property type="entry name" value="DsbD_N"/>
    <property type="match status" value="1"/>
</dbReference>
<evidence type="ECO:0000313" key="12">
    <source>
        <dbReference type="Proteomes" id="UP000613582"/>
    </source>
</evidence>
<evidence type="ECO:0000259" key="10">
    <source>
        <dbReference type="PROSITE" id="PS51352"/>
    </source>
</evidence>
<dbReference type="InterPro" id="IPR013766">
    <property type="entry name" value="Thioredoxin_domain"/>
</dbReference>
<feature type="domain" description="Thioredoxin" evidence="10">
    <location>
        <begin position="589"/>
        <end position="723"/>
    </location>
</feature>
<dbReference type="Pfam" id="PF13899">
    <property type="entry name" value="Thioredoxin_7"/>
    <property type="match status" value="1"/>
</dbReference>
<feature type="transmembrane region" description="Helical" evidence="8">
    <location>
        <begin position="569"/>
        <end position="587"/>
    </location>
</feature>
<dbReference type="InterPro" id="IPR036249">
    <property type="entry name" value="Thioredoxin-like_sf"/>
</dbReference>
<sequence length="723" mass="74990">MSLFAAAFLAMLVAGTASPVQAQAVSQPVETGNAVSQLVAEQAGIAPGETIRIGLYQELREGWHVYWMNPGDSGLPLEIDWTLPEGFETGDIQYPLPHRIPLGPLVNFGHEGTPLFMIDLTAPADAAPGQTVSLSADATWLICADICIPESATLSLSLPVVAEPAGADPAGAALFAEGDTHMPEQGGLEAAWYDLGGKPVLELSGDIDPQAEIFFFPAAISVVEPAAEQQVVGIDDGVRLFLQPSFDYDPAALDVLDGVVTIGERGIAIAAAQTGAPAGVTPPDAATPSEAANAAPAASATAPASSASRNLFAILGLAFLGGIILNVMPCVFPVIFIKAASLAHSAQEKRATIVRHGFIYTAGILVAFLAIAGLLLALRAGGEQIGWGFHLQSPVTVAVFAIVIFLVGLNLAGLFEIGTSVQGVGTGLAAKGGNSGAFFTGLLAVAVAAPCIGPFLGVPVGFALSAQQPAIVGLLVFAVMGLGLALPYLLISLIPGIAKALPRPGAWMEVFKQVLSFAMFATLVWLIWTLTLQAGTDGLVLVLIALLLTGFAAWAFGLSQRSTGSGARLFARVLALAAIGGGLYVLAGITPQLRTADYVASAPGEGDLSKLPTVAYSEATLEELRAAGTPVFIDFTAAWCVTCQVNKQTVLTRQQVVSQFHEKGVVYMVADWTVQDPEITRALEAQGRSGVPLYLFYAPGASEAQVLPQVLSFDIMRETFSVL</sequence>